<evidence type="ECO:0000313" key="2">
    <source>
        <dbReference type="Proteomes" id="UP000051804"/>
    </source>
</evidence>
<reference evidence="1 2" key="1">
    <citation type="journal article" date="2015" name="Genome Announc.">
        <title>Expanding the biotechnology potential of lactobacilli through comparative genomics of 213 strains and associated genera.</title>
        <authorList>
            <person name="Sun Z."/>
            <person name="Harris H.M."/>
            <person name="McCann A."/>
            <person name="Guo C."/>
            <person name="Argimon S."/>
            <person name="Zhang W."/>
            <person name="Yang X."/>
            <person name="Jeffery I.B."/>
            <person name="Cooney J.C."/>
            <person name="Kagawa T.F."/>
            <person name="Liu W."/>
            <person name="Song Y."/>
            <person name="Salvetti E."/>
            <person name="Wrobel A."/>
            <person name="Rasinkangas P."/>
            <person name="Parkhill J."/>
            <person name="Rea M.C."/>
            <person name="O'Sullivan O."/>
            <person name="Ritari J."/>
            <person name="Douillard F.P."/>
            <person name="Paul Ross R."/>
            <person name="Yang R."/>
            <person name="Briner A.E."/>
            <person name="Felis G.E."/>
            <person name="de Vos W.M."/>
            <person name="Barrangou R."/>
            <person name="Klaenhammer T.R."/>
            <person name="Caufield P.W."/>
            <person name="Cui Y."/>
            <person name="Zhang H."/>
            <person name="O'Toole P.W."/>
        </authorList>
    </citation>
    <scope>NUCLEOTIDE SEQUENCE [LARGE SCALE GENOMIC DNA]</scope>
    <source>
        <strain evidence="1 2">JCM 17158</strain>
    </source>
</reference>
<accession>A0A0R1JSK7</accession>
<dbReference type="Proteomes" id="UP000051804">
    <property type="component" value="Unassembled WGS sequence"/>
</dbReference>
<gene>
    <name evidence="1" type="ORF">FD02_GL000869</name>
</gene>
<dbReference type="PATRIC" id="fig|1291734.4.peg.896"/>
<dbReference type="RefSeq" id="WP_054722615.1">
    <property type="nucleotide sequence ID" value="NZ_AZDJ01000001.1"/>
</dbReference>
<name>A0A0R1JSK7_9LACO</name>
<evidence type="ECO:0000313" key="1">
    <source>
        <dbReference type="EMBL" id="KRK74269.1"/>
    </source>
</evidence>
<dbReference type="EMBL" id="AZDJ01000001">
    <property type="protein sequence ID" value="KRK74269.1"/>
    <property type="molecule type" value="Genomic_DNA"/>
</dbReference>
<dbReference type="AlphaFoldDB" id="A0A0R1JSK7"/>
<sequence length="419" mass="47720">MVRLKIKSINDSLSFPTKQEKAKASNLLQKSGISSANINSLISNFSSAFYSLGPLQQIKVIQALNGVNKSKFDEGCLIELDSTSDEEENVFRPFTHIRFKNENNAKQLYLYINYLESSRNVLISLRLTLLELDAFESNIGRGITKFKVQDDRALIEYLQQIDDVDTVRLRQYVYHIRKFCTFYSEQVMITPSSSDRLHADRLFLESATASTTRANFGVNFDSLRQASQLVDNPQYSVVPLLLYEGVKSSNDPAKSEILNLKQSDLKGNKLHISGTRERVIELSDYTVQVVKDAIRQDVTMMVNNTLHFIDYRRLVDAGMILKTTDTGRGRSLTKSGLRSRIRIFQQGLSQVTAVPEKELPPSFFSDLGKLQYIEKLIEDNGLKTNKAVFEMAFRFGLGTGNRNLGNWRLRYEAYRKDKG</sequence>
<protein>
    <submittedName>
        <fullName evidence="1">Uncharacterized protein</fullName>
    </submittedName>
</protein>
<keyword evidence="2" id="KW-1185">Reference proteome</keyword>
<proteinExistence type="predicted"/>
<comment type="caution">
    <text evidence="1">The sequence shown here is derived from an EMBL/GenBank/DDBJ whole genome shotgun (WGS) entry which is preliminary data.</text>
</comment>
<organism evidence="1 2">
    <name type="scientific">Lacticaseibacillus nasuensis JCM 17158</name>
    <dbReference type="NCBI Taxonomy" id="1291734"/>
    <lineage>
        <taxon>Bacteria</taxon>
        <taxon>Bacillati</taxon>
        <taxon>Bacillota</taxon>
        <taxon>Bacilli</taxon>
        <taxon>Lactobacillales</taxon>
        <taxon>Lactobacillaceae</taxon>
        <taxon>Lacticaseibacillus</taxon>
    </lineage>
</organism>